<feature type="domain" description="Major facilitator superfamily (MFS) profile" evidence="6">
    <location>
        <begin position="267"/>
        <end position="462"/>
    </location>
</feature>
<evidence type="ECO:0000256" key="4">
    <source>
        <dbReference type="SAM" id="MobiDB-lite"/>
    </source>
</evidence>
<dbReference type="InterPro" id="IPR036259">
    <property type="entry name" value="MFS_trans_sf"/>
</dbReference>
<dbReference type="InterPro" id="IPR011701">
    <property type="entry name" value="MFS"/>
</dbReference>
<feature type="transmembrane region" description="Helical" evidence="5">
    <location>
        <begin position="147"/>
        <end position="166"/>
    </location>
</feature>
<evidence type="ECO:0000256" key="5">
    <source>
        <dbReference type="SAM" id="Phobius"/>
    </source>
</evidence>
<name>A0A518E1B7_9BACT</name>
<feature type="region of interest" description="Disordered" evidence="4">
    <location>
        <begin position="1"/>
        <end position="36"/>
    </location>
</feature>
<dbReference type="PANTHER" id="PTHR23526">
    <property type="entry name" value="INTEGRAL MEMBRANE TRANSPORT PROTEIN-RELATED"/>
    <property type="match status" value="1"/>
</dbReference>
<feature type="transmembrane region" description="Helical" evidence="5">
    <location>
        <begin position="119"/>
        <end position="141"/>
    </location>
</feature>
<dbReference type="RefSeq" id="WP_145056663.1">
    <property type="nucleotide sequence ID" value="NZ_CP036433.1"/>
</dbReference>
<reference evidence="7 8" key="1">
    <citation type="submission" date="2019-02" db="EMBL/GenBank/DDBJ databases">
        <title>Deep-cultivation of Planctomycetes and their phenomic and genomic characterization uncovers novel biology.</title>
        <authorList>
            <person name="Wiegand S."/>
            <person name="Jogler M."/>
            <person name="Boedeker C."/>
            <person name="Pinto D."/>
            <person name="Vollmers J."/>
            <person name="Rivas-Marin E."/>
            <person name="Kohn T."/>
            <person name="Peeters S.H."/>
            <person name="Heuer A."/>
            <person name="Rast P."/>
            <person name="Oberbeckmann S."/>
            <person name="Bunk B."/>
            <person name="Jeske O."/>
            <person name="Meyerdierks A."/>
            <person name="Storesund J.E."/>
            <person name="Kallscheuer N."/>
            <person name="Luecker S."/>
            <person name="Lage O.M."/>
            <person name="Pohl T."/>
            <person name="Merkel B.J."/>
            <person name="Hornburger P."/>
            <person name="Mueller R.-W."/>
            <person name="Bruemmer F."/>
            <person name="Labrenz M."/>
            <person name="Spormann A.M."/>
            <person name="Op den Camp H."/>
            <person name="Overmann J."/>
            <person name="Amann R."/>
            <person name="Jetten M.S.M."/>
            <person name="Mascher T."/>
            <person name="Medema M.H."/>
            <person name="Devos D.P."/>
            <person name="Kaster A.-K."/>
            <person name="Ovreas L."/>
            <person name="Rohde M."/>
            <person name="Galperin M.Y."/>
            <person name="Jogler C."/>
        </authorList>
    </citation>
    <scope>NUCLEOTIDE SEQUENCE [LARGE SCALE GENOMIC DNA]</scope>
    <source>
        <strain evidence="7 8">Pla85_3_4</strain>
    </source>
</reference>
<accession>A0A518E1B7</accession>
<organism evidence="7 8">
    <name type="scientific">Lignipirellula cremea</name>
    <dbReference type="NCBI Taxonomy" id="2528010"/>
    <lineage>
        <taxon>Bacteria</taxon>
        <taxon>Pseudomonadati</taxon>
        <taxon>Planctomycetota</taxon>
        <taxon>Planctomycetia</taxon>
        <taxon>Pirellulales</taxon>
        <taxon>Pirellulaceae</taxon>
        <taxon>Lignipirellula</taxon>
    </lineage>
</organism>
<dbReference type="PANTHER" id="PTHR23526:SF2">
    <property type="entry name" value="MAJOR FACILITATOR SUPERFAMILY (MFS) PROFILE DOMAIN-CONTAINING PROTEIN"/>
    <property type="match status" value="1"/>
</dbReference>
<proteinExistence type="predicted"/>
<evidence type="ECO:0000256" key="1">
    <source>
        <dbReference type="ARBA" id="ARBA00022692"/>
    </source>
</evidence>
<dbReference type="Proteomes" id="UP000317648">
    <property type="component" value="Chromosome"/>
</dbReference>
<dbReference type="Pfam" id="PF07690">
    <property type="entry name" value="MFS_1"/>
    <property type="match status" value="1"/>
</dbReference>
<evidence type="ECO:0000259" key="6">
    <source>
        <dbReference type="PROSITE" id="PS50850"/>
    </source>
</evidence>
<feature type="transmembrane region" description="Helical" evidence="5">
    <location>
        <begin position="219"/>
        <end position="240"/>
    </location>
</feature>
<evidence type="ECO:0000313" key="7">
    <source>
        <dbReference type="EMBL" id="QDU97885.1"/>
    </source>
</evidence>
<feature type="transmembrane region" description="Helical" evidence="5">
    <location>
        <begin position="332"/>
        <end position="351"/>
    </location>
</feature>
<dbReference type="PROSITE" id="PS50850">
    <property type="entry name" value="MFS"/>
    <property type="match status" value="1"/>
</dbReference>
<dbReference type="OrthoDB" id="238795at2"/>
<dbReference type="InterPro" id="IPR052528">
    <property type="entry name" value="Sugar_transport-like"/>
</dbReference>
<keyword evidence="1 5" id="KW-0812">Transmembrane</keyword>
<feature type="transmembrane region" description="Helical" evidence="5">
    <location>
        <begin position="363"/>
        <end position="385"/>
    </location>
</feature>
<dbReference type="KEGG" id="lcre:Pla8534_57420"/>
<feature type="transmembrane region" description="Helical" evidence="5">
    <location>
        <begin position="187"/>
        <end position="207"/>
    </location>
</feature>
<evidence type="ECO:0000313" key="8">
    <source>
        <dbReference type="Proteomes" id="UP000317648"/>
    </source>
</evidence>
<keyword evidence="2 5" id="KW-1133">Transmembrane helix</keyword>
<dbReference type="InterPro" id="IPR020846">
    <property type="entry name" value="MFS_dom"/>
</dbReference>
<dbReference type="SUPFAM" id="SSF103473">
    <property type="entry name" value="MFS general substrate transporter"/>
    <property type="match status" value="1"/>
</dbReference>
<feature type="transmembrane region" description="Helical" evidence="5">
    <location>
        <begin position="303"/>
        <end position="325"/>
    </location>
</feature>
<dbReference type="AlphaFoldDB" id="A0A518E1B7"/>
<evidence type="ECO:0000256" key="3">
    <source>
        <dbReference type="ARBA" id="ARBA00023136"/>
    </source>
</evidence>
<keyword evidence="8" id="KW-1185">Reference proteome</keyword>
<sequence length="462" mass="50663">MQHAPGGSFPSVPSAPAITSKPQSKPPASLPADPPLTTLESEIREHESRNLLALAAHQVILRVGWIFKVESVIIPTFVDAIAGPAWVRGWLPFLNRTGQTAAPFIYSHMLSSARLKSRSLIVSSMLLSAPFFLLAGTWAALGESRPFWLVPFFLVLYLVFFAAVGVNQMSFGAVQGKLIRPQRRGRLMSISGLVGSVAAITAAAIWLRPWLELPDHGFLYIFTTAASVFLAAGLMACFVYEPFGAVQEPRLWRPFRDAWDVVAHDASFRKMAIVAMMFSMAHLAFPHYQALAKGELGRSSYDLFVWIVAQNIGAGLFSALSGMLADRLGNRFALRVLGFMAAGIPLLALGLSQLPPEEGREYYWLVFLLLGLAPVIFRTQSNYVLELAPQEEHPRYLSTLNVCQSAPFLLSVPLGMAIDGFGYRVVFSLIALSGLTAGLLTFWMDEPRHHSVVVEELPPDAP</sequence>
<dbReference type="GO" id="GO:0022857">
    <property type="term" value="F:transmembrane transporter activity"/>
    <property type="evidence" value="ECO:0007669"/>
    <property type="project" value="InterPro"/>
</dbReference>
<dbReference type="Gene3D" id="1.20.1250.20">
    <property type="entry name" value="MFS general substrate transporter like domains"/>
    <property type="match status" value="1"/>
</dbReference>
<evidence type="ECO:0000256" key="2">
    <source>
        <dbReference type="ARBA" id="ARBA00022989"/>
    </source>
</evidence>
<feature type="transmembrane region" description="Helical" evidence="5">
    <location>
        <begin position="421"/>
        <end position="443"/>
    </location>
</feature>
<feature type="transmembrane region" description="Helical" evidence="5">
    <location>
        <begin position="272"/>
        <end position="291"/>
    </location>
</feature>
<gene>
    <name evidence="7" type="ORF">Pla8534_57420</name>
</gene>
<feature type="compositionally biased region" description="Pro residues" evidence="4">
    <location>
        <begin position="24"/>
        <end position="34"/>
    </location>
</feature>
<protein>
    <submittedName>
        <fullName evidence="7">Multidrug resistance protein MdtH</fullName>
    </submittedName>
</protein>
<keyword evidence="3 5" id="KW-0472">Membrane</keyword>
<dbReference type="EMBL" id="CP036433">
    <property type="protein sequence ID" value="QDU97885.1"/>
    <property type="molecule type" value="Genomic_DNA"/>
</dbReference>